<keyword evidence="3" id="KW-1185">Reference proteome</keyword>
<evidence type="ECO:0000313" key="3">
    <source>
        <dbReference type="Proteomes" id="UP001153365"/>
    </source>
</evidence>
<sequence>MLSWNFFNFFCIIAVSSALISITECSQGSDHLKTSGAQFKARDLSSAVTNTTEVLTANVTTASLVPGDMSSGQCMCPVTTTCAANSPSVQPPPPEPTPPPVANTGVDSKVIGHATLSGETFALVASVFAL</sequence>
<gene>
    <name evidence="2" type="ORF">PPACK8108_LOCUS10383</name>
</gene>
<organism evidence="2 3">
    <name type="scientific">Phakopsora pachyrhizi</name>
    <name type="common">Asian soybean rust disease fungus</name>
    <dbReference type="NCBI Taxonomy" id="170000"/>
    <lineage>
        <taxon>Eukaryota</taxon>
        <taxon>Fungi</taxon>
        <taxon>Dikarya</taxon>
        <taxon>Basidiomycota</taxon>
        <taxon>Pucciniomycotina</taxon>
        <taxon>Pucciniomycetes</taxon>
        <taxon>Pucciniales</taxon>
        <taxon>Phakopsoraceae</taxon>
        <taxon>Phakopsora</taxon>
    </lineage>
</organism>
<evidence type="ECO:0000313" key="2">
    <source>
        <dbReference type="EMBL" id="CAH7675387.1"/>
    </source>
</evidence>
<feature type="chain" id="PRO_5043336788" evidence="1">
    <location>
        <begin position="26"/>
        <end position="130"/>
    </location>
</feature>
<accession>A0AAV0B1R4</accession>
<dbReference type="Proteomes" id="UP001153365">
    <property type="component" value="Unassembled WGS sequence"/>
</dbReference>
<reference evidence="2" key="1">
    <citation type="submission" date="2022-06" db="EMBL/GenBank/DDBJ databases">
        <authorList>
            <consortium name="SYNGENTA / RWTH Aachen University"/>
        </authorList>
    </citation>
    <scope>NUCLEOTIDE SEQUENCE</scope>
</reference>
<proteinExistence type="predicted"/>
<comment type="caution">
    <text evidence="2">The sequence shown here is derived from an EMBL/GenBank/DDBJ whole genome shotgun (WGS) entry which is preliminary data.</text>
</comment>
<dbReference type="EMBL" id="CALTRL010002322">
    <property type="protein sequence ID" value="CAH7675387.1"/>
    <property type="molecule type" value="Genomic_DNA"/>
</dbReference>
<evidence type="ECO:0000256" key="1">
    <source>
        <dbReference type="SAM" id="SignalP"/>
    </source>
</evidence>
<dbReference type="AlphaFoldDB" id="A0AAV0B1R4"/>
<feature type="signal peptide" evidence="1">
    <location>
        <begin position="1"/>
        <end position="25"/>
    </location>
</feature>
<name>A0AAV0B1R4_PHAPC</name>
<keyword evidence="1" id="KW-0732">Signal</keyword>
<feature type="non-terminal residue" evidence="2">
    <location>
        <position position="1"/>
    </location>
</feature>
<feature type="non-terminal residue" evidence="2">
    <location>
        <position position="130"/>
    </location>
</feature>
<protein>
    <submittedName>
        <fullName evidence="2">Expressed protein</fullName>
    </submittedName>
</protein>